<dbReference type="AlphaFoldDB" id="A0AA85B0N8"/>
<reference evidence="12" key="1">
    <citation type="submission" date="2023-11" db="UniProtKB">
        <authorList>
            <consortium name="WormBaseParasite"/>
        </authorList>
    </citation>
    <scope>IDENTIFICATION</scope>
</reference>
<feature type="region of interest" description="Disordered" evidence="9">
    <location>
        <begin position="314"/>
        <end position="347"/>
    </location>
</feature>
<proteinExistence type="inferred from homology"/>
<dbReference type="InterPro" id="IPR006964">
    <property type="entry name" value="NUDE_dom"/>
</dbReference>
<dbReference type="PANTHER" id="PTHR10921:SF1">
    <property type="entry name" value="NUCLEAR DISTRIBUTION PROTEIN NUDE HOMOLOG"/>
    <property type="match status" value="1"/>
</dbReference>
<feature type="coiled-coil region" evidence="8">
    <location>
        <begin position="120"/>
        <end position="199"/>
    </location>
</feature>
<dbReference type="Gene3D" id="6.10.250.1080">
    <property type="match status" value="1"/>
</dbReference>
<evidence type="ECO:0000256" key="8">
    <source>
        <dbReference type="SAM" id="Coils"/>
    </source>
</evidence>
<evidence type="ECO:0000256" key="1">
    <source>
        <dbReference type="ARBA" id="ARBA00004186"/>
    </source>
</evidence>
<dbReference type="GO" id="GO:0008017">
    <property type="term" value="F:microtubule binding"/>
    <property type="evidence" value="ECO:0007669"/>
    <property type="project" value="InterPro"/>
</dbReference>
<organism evidence="11 12">
    <name type="scientific">Schistosoma mattheei</name>
    <dbReference type="NCBI Taxonomy" id="31246"/>
    <lineage>
        <taxon>Eukaryota</taxon>
        <taxon>Metazoa</taxon>
        <taxon>Spiralia</taxon>
        <taxon>Lophotrochozoa</taxon>
        <taxon>Platyhelminthes</taxon>
        <taxon>Trematoda</taxon>
        <taxon>Digenea</taxon>
        <taxon>Strigeidida</taxon>
        <taxon>Schistosomatoidea</taxon>
        <taxon>Schistosomatidae</taxon>
        <taxon>Schistosoma</taxon>
    </lineage>
</organism>
<evidence type="ECO:0000256" key="3">
    <source>
        <dbReference type="ARBA" id="ARBA00007429"/>
    </source>
</evidence>
<keyword evidence="6 8" id="KW-0175">Coiled coil</keyword>
<feature type="domain" description="NUDE" evidence="10">
    <location>
        <begin position="148"/>
        <end position="213"/>
    </location>
</feature>
<name>A0AA85B0N8_9TREM</name>
<dbReference type="GO" id="GO:0005871">
    <property type="term" value="C:kinesin complex"/>
    <property type="evidence" value="ECO:0007669"/>
    <property type="project" value="TreeGrafter"/>
</dbReference>
<dbReference type="GO" id="GO:0005819">
    <property type="term" value="C:spindle"/>
    <property type="evidence" value="ECO:0007669"/>
    <property type="project" value="UniProtKB-SubCell"/>
</dbReference>
<evidence type="ECO:0000256" key="2">
    <source>
        <dbReference type="ARBA" id="ARBA00004300"/>
    </source>
</evidence>
<keyword evidence="4" id="KW-0963">Cytoplasm</keyword>
<evidence type="ECO:0000256" key="5">
    <source>
        <dbReference type="ARBA" id="ARBA00022701"/>
    </source>
</evidence>
<evidence type="ECO:0000256" key="4">
    <source>
        <dbReference type="ARBA" id="ARBA00022490"/>
    </source>
</evidence>
<dbReference type="GO" id="GO:0005874">
    <property type="term" value="C:microtubule"/>
    <property type="evidence" value="ECO:0007669"/>
    <property type="project" value="UniProtKB-KW"/>
</dbReference>
<dbReference type="InterPro" id="IPR033494">
    <property type="entry name" value="NUDE"/>
</dbReference>
<dbReference type="Proteomes" id="UP000050791">
    <property type="component" value="Unassembled WGS sequence"/>
</dbReference>
<sequence>MNYGFYNGCAAFNPSPRRAFCKLITNEAKYWRQKAEEYRSGMEEAREELEDFQISSRELELELETQLEQLEKRNSELVVLCEKLTVEKDAYRHKAENSQEYVNHEITRLQDELEKSKLDREKMHKYIRELEQLNDDLERSKRATVVTLEDFESRLNQAIERNAFLENELDEKEDLMVTVQRLKDETRDLHQELAITRRQPELGTPPEVCNGGNTIPTKSFNKIDTIDSMVQTENSCFFNSILTPSVRLSALNMVNNALQRIGQLEMKLSILYKTYGHPPLSAPVYNGNSGSNNGNIHSPSSDFELKRYNLNSPQRLSNPSWTNGPIKLDPLPTAEKSSRENSIHFVH</sequence>
<evidence type="ECO:0000256" key="7">
    <source>
        <dbReference type="ARBA" id="ARBA00023212"/>
    </source>
</evidence>
<dbReference type="GO" id="GO:0007059">
    <property type="term" value="P:chromosome segregation"/>
    <property type="evidence" value="ECO:0007669"/>
    <property type="project" value="TreeGrafter"/>
</dbReference>
<feature type="compositionally biased region" description="Basic and acidic residues" evidence="9">
    <location>
        <begin position="336"/>
        <end position="347"/>
    </location>
</feature>
<protein>
    <recommendedName>
        <fullName evidence="10">NUDE domain-containing protein</fullName>
    </recommendedName>
</protein>
<evidence type="ECO:0000313" key="11">
    <source>
        <dbReference type="Proteomes" id="UP000050791"/>
    </source>
</evidence>
<evidence type="ECO:0000259" key="10">
    <source>
        <dbReference type="Pfam" id="PF04880"/>
    </source>
</evidence>
<feature type="coiled-coil region" evidence="8">
    <location>
        <begin position="28"/>
        <end position="87"/>
    </location>
</feature>
<accession>A0AA85B0N8</accession>
<dbReference type="GO" id="GO:0007100">
    <property type="term" value="P:mitotic centrosome separation"/>
    <property type="evidence" value="ECO:0007669"/>
    <property type="project" value="TreeGrafter"/>
</dbReference>
<dbReference type="PANTHER" id="PTHR10921">
    <property type="entry name" value="NUCLEAR DISTRIBUTION PROTEIN NUDE HOMOLOG 1"/>
    <property type="match status" value="1"/>
</dbReference>
<evidence type="ECO:0000313" key="12">
    <source>
        <dbReference type="WBParaSite" id="SMTH1_19840.1"/>
    </source>
</evidence>
<dbReference type="GO" id="GO:0051642">
    <property type="term" value="P:centrosome localization"/>
    <property type="evidence" value="ECO:0007669"/>
    <property type="project" value="TreeGrafter"/>
</dbReference>
<comment type="subcellular location">
    <subcellularLocation>
        <location evidence="2">Cytoplasm</location>
        <location evidence="2">Cytoskeleton</location>
        <location evidence="2">Microtubule organizing center</location>
        <location evidence="2">Centrosome</location>
    </subcellularLocation>
    <subcellularLocation>
        <location evidence="1">Cytoplasm</location>
        <location evidence="1">Cytoskeleton</location>
        <location evidence="1">Spindle</location>
    </subcellularLocation>
</comment>
<dbReference type="GO" id="GO:0047496">
    <property type="term" value="P:vesicle transport along microtubule"/>
    <property type="evidence" value="ECO:0007669"/>
    <property type="project" value="TreeGrafter"/>
</dbReference>
<keyword evidence="7" id="KW-0206">Cytoskeleton</keyword>
<dbReference type="GO" id="GO:0005813">
    <property type="term" value="C:centrosome"/>
    <property type="evidence" value="ECO:0007669"/>
    <property type="project" value="UniProtKB-SubCell"/>
</dbReference>
<keyword evidence="5" id="KW-0493">Microtubule</keyword>
<evidence type="ECO:0000256" key="9">
    <source>
        <dbReference type="SAM" id="MobiDB-lite"/>
    </source>
</evidence>
<comment type="similarity">
    <text evidence="3">Belongs to the nudE family.</text>
</comment>
<evidence type="ECO:0000256" key="6">
    <source>
        <dbReference type="ARBA" id="ARBA00023054"/>
    </source>
</evidence>
<feature type="compositionally biased region" description="Polar residues" evidence="9">
    <location>
        <begin position="314"/>
        <end position="323"/>
    </location>
</feature>
<dbReference type="Pfam" id="PF04880">
    <property type="entry name" value="NUDE_C"/>
    <property type="match status" value="1"/>
</dbReference>
<dbReference type="WBParaSite" id="SMTH1_19840.1">
    <property type="protein sequence ID" value="SMTH1_19840.1"/>
    <property type="gene ID" value="SMTH1_19840"/>
</dbReference>
<dbReference type="GO" id="GO:0000132">
    <property type="term" value="P:establishment of mitotic spindle orientation"/>
    <property type="evidence" value="ECO:0007669"/>
    <property type="project" value="TreeGrafter"/>
</dbReference>
<dbReference type="GO" id="GO:0000776">
    <property type="term" value="C:kinetochore"/>
    <property type="evidence" value="ECO:0007669"/>
    <property type="project" value="TreeGrafter"/>
</dbReference>
<dbReference type="GO" id="GO:0007020">
    <property type="term" value="P:microtubule nucleation"/>
    <property type="evidence" value="ECO:0007669"/>
    <property type="project" value="TreeGrafter"/>
</dbReference>